<reference evidence="15" key="1">
    <citation type="submission" date="2021-07" db="EMBL/GenBank/DDBJ databases">
        <title>Communication and adaptive evolution of viruses within giant pandas and their associated organisms in a local ecological environment.</title>
        <authorList>
            <person name="Zhao M."/>
            <person name="Liu S."/>
            <person name="Zhang W."/>
        </authorList>
    </citation>
    <scope>NUCLEOTIDE SEQUENCE</scope>
    <source>
        <strain evidence="15">Gpf271geno02-12</strain>
    </source>
</reference>
<evidence type="ECO:0000256" key="1">
    <source>
        <dbReference type="ARBA" id="ARBA00004147"/>
    </source>
</evidence>
<keyword evidence="4" id="KW-0548">Nucleotidyltransferase</keyword>
<name>A0A8K1M3Z6_9VIRU</name>
<dbReference type="InterPro" id="IPR001301">
    <property type="entry name" value="Gemini_AL1_CLV"/>
</dbReference>
<keyword evidence="10" id="KW-0378">Hydrolase</keyword>
<evidence type="ECO:0000256" key="10">
    <source>
        <dbReference type="ARBA" id="ARBA00022801"/>
    </source>
</evidence>
<dbReference type="PRINTS" id="PR00228">
    <property type="entry name" value="GEMCOATCLVL1"/>
</dbReference>
<keyword evidence="2" id="KW-1048">Host nucleus</keyword>
<evidence type="ECO:0000256" key="9">
    <source>
        <dbReference type="ARBA" id="ARBA00022759"/>
    </source>
</evidence>
<protein>
    <submittedName>
        <fullName evidence="15">Replication-associated protein</fullName>
    </submittedName>
</protein>
<dbReference type="GO" id="GO:0016888">
    <property type="term" value="F:DNA endonuclease activity, producing 5'-phosphomonoesters"/>
    <property type="evidence" value="ECO:0007669"/>
    <property type="project" value="InterPro"/>
</dbReference>
<dbReference type="GO" id="GO:0003677">
    <property type="term" value="F:DNA binding"/>
    <property type="evidence" value="ECO:0007669"/>
    <property type="project" value="UniProtKB-KW"/>
</dbReference>
<dbReference type="Pfam" id="PF08283">
    <property type="entry name" value="Gemini_AL1_M"/>
    <property type="match status" value="1"/>
</dbReference>
<dbReference type="InterPro" id="IPR022692">
    <property type="entry name" value="Gemini_AL1_REP_central"/>
</dbReference>
<evidence type="ECO:0000313" key="15">
    <source>
        <dbReference type="EMBL" id="UBJ26235.1"/>
    </source>
</evidence>
<evidence type="ECO:0000259" key="14">
    <source>
        <dbReference type="Pfam" id="PF08283"/>
    </source>
</evidence>
<evidence type="ECO:0000259" key="13">
    <source>
        <dbReference type="Pfam" id="PF00799"/>
    </source>
</evidence>
<dbReference type="GO" id="GO:0042025">
    <property type="term" value="C:host cell nucleus"/>
    <property type="evidence" value="ECO:0007669"/>
    <property type="project" value="UniProtKB-SubCell"/>
</dbReference>
<feature type="domain" description="CRESS-DNA virus Rep endonuclease" evidence="13">
    <location>
        <begin position="5"/>
        <end position="99"/>
    </location>
</feature>
<proteinExistence type="predicted"/>
<evidence type="ECO:0000256" key="11">
    <source>
        <dbReference type="ARBA" id="ARBA00023124"/>
    </source>
</evidence>
<dbReference type="InterPro" id="IPR049912">
    <property type="entry name" value="CRESS_DNA_REP"/>
</dbReference>
<dbReference type="GO" id="GO:0006260">
    <property type="term" value="P:DNA replication"/>
    <property type="evidence" value="ECO:0007669"/>
    <property type="project" value="UniProtKB-KW"/>
</dbReference>
<feature type="domain" description="Geminivirus AL1 replication-associated protein central" evidence="14">
    <location>
        <begin position="118"/>
        <end position="217"/>
    </location>
</feature>
<keyword evidence="9" id="KW-0255">Endonuclease</keyword>
<comment type="subcellular location">
    <subcellularLocation>
        <location evidence="1">Host nucleus</location>
    </subcellularLocation>
</comment>
<dbReference type="Pfam" id="PF00799">
    <property type="entry name" value="Gemini_AL1"/>
    <property type="match status" value="1"/>
</dbReference>
<keyword evidence="6" id="KW-0540">Nuclease</keyword>
<dbReference type="GO" id="GO:0000166">
    <property type="term" value="F:nucleotide binding"/>
    <property type="evidence" value="ECO:0007669"/>
    <property type="project" value="UniProtKB-KW"/>
</dbReference>
<keyword evidence="11" id="KW-0190">Covalent protein-DNA linkage</keyword>
<evidence type="ECO:0000256" key="6">
    <source>
        <dbReference type="ARBA" id="ARBA00022722"/>
    </source>
</evidence>
<dbReference type="GO" id="GO:0016779">
    <property type="term" value="F:nucleotidyltransferase activity"/>
    <property type="evidence" value="ECO:0007669"/>
    <property type="project" value="UniProtKB-KW"/>
</dbReference>
<evidence type="ECO:0000256" key="7">
    <source>
        <dbReference type="ARBA" id="ARBA00022723"/>
    </source>
</evidence>
<evidence type="ECO:0000256" key="4">
    <source>
        <dbReference type="ARBA" id="ARBA00022695"/>
    </source>
</evidence>
<keyword evidence="7" id="KW-0479">Metal-binding</keyword>
<keyword evidence="12" id="KW-0238">DNA-binding</keyword>
<dbReference type="GO" id="GO:0046872">
    <property type="term" value="F:metal ion binding"/>
    <property type="evidence" value="ECO:0007669"/>
    <property type="project" value="UniProtKB-KW"/>
</dbReference>
<dbReference type="EMBL" id="MZ556155">
    <property type="protein sequence ID" value="UBJ26235.1"/>
    <property type="molecule type" value="Genomic_DNA"/>
</dbReference>
<keyword evidence="8" id="KW-0547">Nucleotide-binding</keyword>
<sequence>MPNAFVINSRYVLLTYAQCGLLDPLSIVSHLATLNAKCIVGREFHADGNIHLHAFVDFQRKFRSRQPRVFDVEECHPNISPSRGTPAKGYDYAIKDGDVCGGDLERPGDSQSESGDRFGQLCDCETEESFWRLARELAPRELLCSYTQFRAYAANRFRTELPLYVNPDGITYDTSAFPGLSGWVESNLGGGEDDIRRRVRPSSLVVWGPTRVGKTLWSRSLGNHLYFCGLYSYAEAVKADTAAYAVFDDLQGGFKFFHGFKNWMGCQYQFQIKGLYKDPQLITWGKPSIWLSNNDPAGELSSEDYTWLEGNATIVYVDSNLFLSST</sequence>
<keyword evidence="5" id="KW-0235">DNA replication</keyword>
<keyword evidence="3" id="KW-0808">Transferase</keyword>
<evidence type="ECO:0000256" key="3">
    <source>
        <dbReference type="ARBA" id="ARBA00022679"/>
    </source>
</evidence>
<dbReference type="SUPFAM" id="SSF55464">
    <property type="entry name" value="Origin of replication-binding domain, RBD-like"/>
    <property type="match status" value="1"/>
</dbReference>
<organism evidence="15">
    <name type="scientific">Giant panda feces-associated gemycircularvirus</name>
    <dbReference type="NCBI Taxonomy" id="2864014"/>
    <lineage>
        <taxon>Viruses</taxon>
        <taxon>Monodnaviria</taxon>
        <taxon>Shotokuvirae</taxon>
        <taxon>Cressdnaviricota</taxon>
        <taxon>Repensiviricetes</taxon>
        <taxon>Geplafuvirales</taxon>
        <taxon>Genomoviridae</taxon>
        <taxon>Gemycircularvirus</taxon>
    </lineage>
</organism>
<evidence type="ECO:0000256" key="2">
    <source>
        <dbReference type="ARBA" id="ARBA00022562"/>
    </source>
</evidence>
<dbReference type="Gene3D" id="3.40.1310.20">
    <property type="match status" value="1"/>
</dbReference>
<evidence type="ECO:0000256" key="5">
    <source>
        <dbReference type="ARBA" id="ARBA00022705"/>
    </source>
</evidence>
<evidence type="ECO:0000256" key="8">
    <source>
        <dbReference type="ARBA" id="ARBA00022741"/>
    </source>
</evidence>
<accession>A0A8K1M3Z6</accession>
<evidence type="ECO:0000256" key="12">
    <source>
        <dbReference type="ARBA" id="ARBA00023125"/>
    </source>
</evidence>
<dbReference type="GO" id="GO:0005198">
    <property type="term" value="F:structural molecule activity"/>
    <property type="evidence" value="ECO:0007669"/>
    <property type="project" value="InterPro"/>
</dbReference>